<dbReference type="CDD" id="cd19051">
    <property type="entry name" value="LGIC_TM_cation"/>
    <property type="match status" value="1"/>
</dbReference>
<dbReference type="PANTHER" id="PTHR18945">
    <property type="entry name" value="NEUROTRANSMITTER GATED ION CHANNEL"/>
    <property type="match status" value="1"/>
</dbReference>
<proteinExistence type="predicted"/>
<evidence type="ECO:0000313" key="7">
    <source>
        <dbReference type="EMBL" id="GMT35247.1"/>
    </source>
</evidence>
<accession>A0AAV5WZS1</accession>
<name>A0AAV5WZS1_9BILA</name>
<keyword evidence="8" id="KW-1185">Reference proteome</keyword>
<dbReference type="InterPro" id="IPR038050">
    <property type="entry name" value="Neuro_actylchol_rec"/>
</dbReference>
<dbReference type="GO" id="GO:0016020">
    <property type="term" value="C:membrane"/>
    <property type="evidence" value="ECO:0007669"/>
    <property type="project" value="UniProtKB-SubCell"/>
</dbReference>
<dbReference type="AlphaFoldDB" id="A0AAV5WZS1"/>
<dbReference type="Pfam" id="PF02931">
    <property type="entry name" value="Neur_chan_LBD"/>
    <property type="match status" value="1"/>
</dbReference>
<evidence type="ECO:0000256" key="5">
    <source>
        <dbReference type="SAM" id="Phobius"/>
    </source>
</evidence>
<dbReference type="EMBL" id="BTSY01000007">
    <property type="protein sequence ID" value="GMT35247.1"/>
    <property type="molecule type" value="Genomic_DNA"/>
</dbReference>
<dbReference type="Proteomes" id="UP001432322">
    <property type="component" value="Unassembled WGS sequence"/>
</dbReference>
<feature type="transmembrane region" description="Helical" evidence="5">
    <location>
        <begin position="367"/>
        <end position="390"/>
    </location>
</feature>
<dbReference type="InterPro" id="IPR006202">
    <property type="entry name" value="Neur_chan_lig-bd"/>
</dbReference>
<feature type="domain" description="Neurotransmitter-gated ion-channel ligand-binding" evidence="6">
    <location>
        <begin position="13"/>
        <end position="232"/>
    </location>
</feature>
<feature type="transmembrane region" description="Helical" evidence="5">
    <location>
        <begin position="302"/>
        <end position="325"/>
    </location>
</feature>
<evidence type="ECO:0000259" key="6">
    <source>
        <dbReference type="Pfam" id="PF02931"/>
    </source>
</evidence>
<comment type="subcellular location">
    <subcellularLocation>
        <location evidence="1">Membrane</location>
        <topology evidence="1">Multi-pass membrane protein</topology>
    </subcellularLocation>
</comment>
<sequence>ASAGEHFHYHNAALHHKLTIGYRREVSPYTEGGLHRIPLDVSLSYARMVSLEQMEEVLHLIVYFRLIWHDGRFEWSSGDYGGINHIYLSLDNVWMPQITILNDKDEANRQFFSMFGRDFFSNSKKPNVLINNTGHVHFYSQRIADIVCPLDNNLFPFDKQTCALMLVRRRCFNVNEPMIVAGISEGLLTHNQEYMGNGEWEVLGITTFEKNKNDTYGPIDIVGFAFRIKRKPEFYIVMVILPTFIMTTLTILGIFGRSTSIENEFISELSLGITSLTTIALMLDIVAEYMPKTDVFPLITKFMITHITLMALSILTVIIHPHFLYPKYRRIKSALLKSIESNVMPVSPHRDRIARFLRRSLKKYRPANIVFMIIFQSLNIASVAYMLSFWK</sequence>
<evidence type="ECO:0000256" key="1">
    <source>
        <dbReference type="ARBA" id="ARBA00004141"/>
    </source>
</evidence>
<evidence type="ECO:0000256" key="2">
    <source>
        <dbReference type="ARBA" id="ARBA00022692"/>
    </source>
</evidence>
<dbReference type="SUPFAM" id="SSF63712">
    <property type="entry name" value="Nicotinic receptor ligand binding domain-like"/>
    <property type="match status" value="1"/>
</dbReference>
<dbReference type="SUPFAM" id="SSF90112">
    <property type="entry name" value="Neurotransmitter-gated ion-channel transmembrane pore"/>
    <property type="match status" value="1"/>
</dbReference>
<dbReference type="Gene3D" id="1.20.58.390">
    <property type="entry name" value="Neurotransmitter-gated ion-channel transmembrane domain"/>
    <property type="match status" value="1"/>
</dbReference>
<keyword evidence="3 5" id="KW-1133">Transmembrane helix</keyword>
<evidence type="ECO:0000313" key="8">
    <source>
        <dbReference type="Proteomes" id="UP001432322"/>
    </source>
</evidence>
<reference evidence="7" key="1">
    <citation type="submission" date="2023-10" db="EMBL/GenBank/DDBJ databases">
        <title>Genome assembly of Pristionchus species.</title>
        <authorList>
            <person name="Yoshida K."/>
            <person name="Sommer R.J."/>
        </authorList>
    </citation>
    <scope>NUCLEOTIDE SEQUENCE</scope>
    <source>
        <strain evidence="7">RS5133</strain>
    </source>
</reference>
<dbReference type="Gene3D" id="2.70.170.10">
    <property type="entry name" value="Neurotransmitter-gated ion-channel ligand-binding domain"/>
    <property type="match status" value="1"/>
</dbReference>
<dbReference type="InterPro" id="IPR036719">
    <property type="entry name" value="Neuro-gated_channel_TM_sf"/>
</dbReference>
<dbReference type="CDD" id="cd18989">
    <property type="entry name" value="LGIC_ECD_cation"/>
    <property type="match status" value="1"/>
</dbReference>
<feature type="non-terminal residue" evidence="7">
    <location>
        <position position="1"/>
    </location>
</feature>
<protein>
    <recommendedName>
        <fullName evidence="6">Neurotransmitter-gated ion-channel ligand-binding domain-containing protein</fullName>
    </recommendedName>
</protein>
<evidence type="ECO:0000256" key="3">
    <source>
        <dbReference type="ARBA" id="ARBA00022989"/>
    </source>
</evidence>
<feature type="transmembrane region" description="Helical" evidence="5">
    <location>
        <begin position="234"/>
        <end position="257"/>
    </location>
</feature>
<keyword evidence="4 5" id="KW-0472">Membrane</keyword>
<organism evidence="7 8">
    <name type="scientific">Pristionchus fissidentatus</name>
    <dbReference type="NCBI Taxonomy" id="1538716"/>
    <lineage>
        <taxon>Eukaryota</taxon>
        <taxon>Metazoa</taxon>
        <taxon>Ecdysozoa</taxon>
        <taxon>Nematoda</taxon>
        <taxon>Chromadorea</taxon>
        <taxon>Rhabditida</taxon>
        <taxon>Rhabditina</taxon>
        <taxon>Diplogasteromorpha</taxon>
        <taxon>Diplogasteroidea</taxon>
        <taxon>Neodiplogasteridae</taxon>
        <taxon>Pristionchus</taxon>
    </lineage>
</organism>
<dbReference type="InterPro" id="IPR036734">
    <property type="entry name" value="Neur_chan_lig-bd_sf"/>
</dbReference>
<comment type="caution">
    <text evidence="7">The sequence shown here is derived from an EMBL/GenBank/DDBJ whole genome shotgun (WGS) entry which is preliminary data.</text>
</comment>
<dbReference type="InterPro" id="IPR006201">
    <property type="entry name" value="Neur_channel"/>
</dbReference>
<dbReference type="GO" id="GO:0004888">
    <property type="term" value="F:transmembrane signaling receptor activity"/>
    <property type="evidence" value="ECO:0007669"/>
    <property type="project" value="InterPro"/>
</dbReference>
<keyword evidence="2 5" id="KW-0812">Transmembrane</keyword>
<feature type="transmembrane region" description="Helical" evidence="5">
    <location>
        <begin position="269"/>
        <end position="290"/>
    </location>
</feature>
<dbReference type="GO" id="GO:0005230">
    <property type="term" value="F:extracellular ligand-gated monoatomic ion channel activity"/>
    <property type="evidence" value="ECO:0007669"/>
    <property type="project" value="InterPro"/>
</dbReference>
<dbReference type="PRINTS" id="PR00252">
    <property type="entry name" value="NRIONCHANNEL"/>
</dbReference>
<evidence type="ECO:0000256" key="4">
    <source>
        <dbReference type="ARBA" id="ARBA00023136"/>
    </source>
</evidence>
<gene>
    <name evidence="7" type="ORF">PFISCL1PPCAC_26544</name>
</gene>